<gene>
    <name evidence="2" type="ORF">DICVIV_01781</name>
</gene>
<evidence type="ECO:0000313" key="2">
    <source>
        <dbReference type="EMBL" id="KJH52079.1"/>
    </source>
</evidence>
<dbReference type="OrthoDB" id="5816567at2759"/>
<dbReference type="AlphaFoldDB" id="A0A0D8Y7V5"/>
<dbReference type="EMBL" id="KN716171">
    <property type="protein sequence ID" value="KJH52079.1"/>
    <property type="molecule type" value="Genomic_DNA"/>
</dbReference>
<dbReference type="InterPro" id="IPR029213">
    <property type="entry name" value="Fusogen_EFF/AFF"/>
</dbReference>
<dbReference type="Gene3D" id="2.60.98.60">
    <property type="entry name" value="Cell-cell fusogen EFF/AFF, domain 1"/>
    <property type="match status" value="1"/>
</dbReference>
<proteinExistence type="predicted"/>
<protein>
    <submittedName>
        <fullName evidence="2">Uncharacterized protein</fullName>
    </submittedName>
</protein>
<dbReference type="GO" id="GO:0044291">
    <property type="term" value="C:cell-cell contact zone"/>
    <property type="evidence" value="ECO:0007669"/>
    <property type="project" value="TreeGrafter"/>
</dbReference>
<feature type="transmembrane region" description="Helical" evidence="1">
    <location>
        <begin position="275"/>
        <end position="307"/>
    </location>
</feature>
<reference evidence="2 3" key="1">
    <citation type="submission" date="2013-11" db="EMBL/GenBank/DDBJ databases">
        <title>Draft genome of the bovine lungworm Dictyocaulus viviparus.</title>
        <authorList>
            <person name="Mitreva M."/>
        </authorList>
    </citation>
    <scope>NUCLEOTIDE SEQUENCE [LARGE SCALE GENOMIC DNA]</scope>
    <source>
        <strain evidence="2 3">HannoverDv2000</strain>
    </source>
</reference>
<dbReference type="Gene3D" id="2.60.40.3980">
    <property type="entry name" value="Cell-cell fusogen EFF/AFF, domain 3"/>
    <property type="match status" value="1"/>
</dbReference>
<dbReference type="PANTHER" id="PTHR37415">
    <property type="entry name" value="EFF-1A"/>
    <property type="match status" value="1"/>
</dbReference>
<accession>A0A0D8Y7V5</accession>
<keyword evidence="1" id="KW-0472">Membrane</keyword>
<dbReference type="Proteomes" id="UP000053766">
    <property type="component" value="Unassembled WGS sequence"/>
</dbReference>
<keyword evidence="3" id="KW-1185">Reference proteome</keyword>
<name>A0A0D8Y7V5_DICVI</name>
<dbReference type="STRING" id="29172.A0A0D8Y7V5"/>
<sequence length="331" mass="38039">MYFANSNPGGEMEELRKQPLNEITDNNFDRLGWYRMDENGKFHVNNGIVKMEEIHKAKLPGNFNLSRPLEMVYPWIQSARMYDGSQRQVIVTHAEGSNLHITLQVNDEVDGNRLVFFHNASKISDFTGTIIVDSRSNRYFNVTMYGASGKINGAVKFNTERDSNEIFSFTTYVHDLNASNRSMIIPMPAVVESGSRMICMYADEQREEQALCRIVQYYETPLEIDIEQNTWHEMVGSCPSCNQINFNGLSRFLNPMSWVNGVSSLGEFVMMATDVLVYVCVLVVIYIVLTKIVIPICKCWICPMYIMSHSKSKSKKREKTERRNVEDDVRV</sequence>
<dbReference type="InterPro" id="IPR043076">
    <property type="entry name" value="Fusogen_EFF/AFF_dom3"/>
</dbReference>
<dbReference type="Pfam" id="PF14884">
    <property type="entry name" value="EFF-AFF"/>
    <property type="match status" value="2"/>
</dbReference>
<evidence type="ECO:0000256" key="1">
    <source>
        <dbReference type="SAM" id="Phobius"/>
    </source>
</evidence>
<reference evidence="3" key="2">
    <citation type="journal article" date="2016" name="Sci. Rep.">
        <title>Dictyocaulus viviparus genome, variome and transcriptome elucidate lungworm biology and support future intervention.</title>
        <authorList>
            <person name="McNulty S.N."/>
            <person name="Strube C."/>
            <person name="Rosa B.A."/>
            <person name="Martin J.C."/>
            <person name="Tyagi R."/>
            <person name="Choi Y.J."/>
            <person name="Wang Q."/>
            <person name="Hallsworth Pepin K."/>
            <person name="Zhang X."/>
            <person name="Ozersky P."/>
            <person name="Wilson R.K."/>
            <person name="Sternberg P.W."/>
            <person name="Gasser R.B."/>
            <person name="Mitreva M."/>
        </authorList>
    </citation>
    <scope>NUCLEOTIDE SEQUENCE [LARGE SCALE GENOMIC DNA]</scope>
    <source>
        <strain evidence="3">HannoverDv2000</strain>
    </source>
</reference>
<keyword evidence="1" id="KW-0812">Transmembrane</keyword>
<dbReference type="PANTHER" id="PTHR37415:SF2">
    <property type="entry name" value="EFF-1A-RELATED"/>
    <property type="match status" value="1"/>
</dbReference>
<organism evidence="2 3">
    <name type="scientific">Dictyocaulus viviparus</name>
    <name type="common">Bovine lungworm</name>
    <dbReference type="NCBI Taxonomy" id="29172"/>
    <lineage>
        <taxon>Eukaryota</taxon>
        <taxon>Metazoa</taxon>
        <taxon>Ecdysozoa</taxon>
        <taxon>Nematoda</taxon>
        <taxon>Chromadorea</taxon>
        <taxon>Rhabditida</taxon>
        <taxon>Rhabditina</taxon>
        <taxon>Rhabditomorpha</taxon>
        <taxon>Strongyloidea</taxon>
        <taxon>Metastrongylidae</taxon>
        <taxon>Dictyocaulus</taxon>
    </lineage>
</organism>
<keyword evidence="1" id="KW-1133">Transmembrane helix</keyword>
<dbReference type="GO" id="GO:0000768">
    <property type="term" value="P:syncytium formation by plasma membrane fusion"/>
    <property type="evidence" value="ECO:0007669"/>
    <property type="project" value="TreeGrafter"/>
</dbReference>
<evidence type="ECO:0000313" key="3">
    <source>
        <dbReference type="Proteomes" id="UP000053766"/>
    </source>
</evidence>